<dbReference type="InterPro" id="IPR001818">
    <property type="entry name" value="Pept_M10_metallopeptidase"/>
</dbReference>
<keyword evidence="1" id="KW-0645">Protease</keyword>
<dbReference type="GO" id="GO:0030574">
    <property type="term" value="P:collagen catabolic process"/>
    <property type="evidence" value="ECO:0007669"/>
    <property type="project" value="TreeGrafter"/>
</dbReference>
<evidence type="ECO:0000256" key="1">
    <source>
        <dbReference type="ARBA" id="ARBA00022670"/>
    </source>
</evidence>
<dbReference type="GO" id="GO:0030198">
    <property type="term" value="P:extracellular matrix organization"/>
    <property type="evidence" value="ECO:0007669"/>
    <property type="project" value="TreeGrafter"/>
</dbReference>
<dbReference type="Gene3D" id="3.40.390.10">
    <property type="entry name" value="Collagenase (Catalytic Domain)"/>
    <property type="match status" value="1"/>
</dbReference>
<keyword evidence="5" id="KW-0482">Metalloprotease</keyword>
<dbReference type="GO" id="GO:0004222">
    <property type="term" value="F:metalloendopeptidase activity"/>
    <property type="evidence" value="ECO:0007669"/>
    <property type="project" value="InterPro"/>
</dbReference>
<evidence type="ECO:0000259" key="6">
    <source>
        <dbReference type="SMART" id="SM00235"/>
    </source>
</evidence>
<dbReference type="Pfam" id="PF00413">
    <property type="entry name" value="Peptidase_M10"/>
    <property type="match status" value="1"/>
</dbReference>
<evidence type="ECO:0000256" key="4">
    <source>
        <dbReference type="ARBA" id="ARBA00022833"/>
    </source>
</evidence>
<name>A0A481SCJ1_9BBAC</name>
<dbReference type="GO" id="GO:0008270">
    <property type="term" value="F:zinc ion binding"/>
    <property type="evidence" value="ECO:0007669"/>
    <property type="project" value="InterPro"/>
</dbReference>
<dbReference type="GO" id="GO:0031012">
    <property type="term" value="C:extracellular matrix"/>
    <property type="evidence" value="ECO:0007669"/>
    <property type="project" value="InterPro"/>
</dbReference>
<dbReference type="SUPFAM" id="SSF50923">
    <property type="entry name" value="Hemopexin-like domain"/>
    <property type="match status" value="1"/>
</dbReference>
<dbReference type="InterPro" id="IPR033739">
    <property type="entry name" value="M10A_MMP"/>
</dbReference>
<feature type="domain" description="Peptidase metallopeptidase" evidence="6">
    <location>
        <begin position="73"/>
        <end position="233"/>
    </location>
</feature>
<dbReference type="PANTHER" id="PTHR10201:SF323">
    <property type="entry name" value="MATRIX METALLOPROTEINASE-21"/>
    <property type="match status" value="1"/>
</dbReference>
<dbReference type="InterPro" id="IPR006026">
    <property type="entry name" value="Peptidase_Metallo"/>
</dbReference>
<dbReference type="InterPro" id="IPR036375">
    <property type="entry name" value="Hemopexin-like_dom_sf"/>
</dbReference>
<dbReference type="InterPro" id="IPR024079">
    <property type="entry name" value="MetalloPept_cat_dom_sf"/>
</dbReference>
<sequence>MLKILFLFCVKFYTITSRKIDDNSNYNKTDLESQLLNQDLEILSNQDLDFLSSNQNFNKQINVHRLKRFTVDQNIYWPNKNNITYSIDLSSVPKYLDQNLVLNETRRAFEMWQNSMIKFNMVKFNQSNISVKFYRGDHGDGLKFDGPGGYLAHAYPPPNGQIHLDADEHWIINDKNSADDTVFYFTVLLHEIGHALGLFHSSNHQSIMYHLYDGDIKSLSNDDTNGVDQLYLHNPKYVKKIKNSIKKITTTTTTTTTEKPTTIKPEHLPDWVYAPMSNSINPVCEQIPTTVVYIRGQYYIFDAKQYWRYSDYTFDTLLEHRLYHDGLWHEMCNVKTATTIGNKIVLIDRENLWYEYNSTMLDKVRVLKTKYRILFEEAYDKMYAVDNEHKLYLYTFTDNCISDEPKEVGNFYDKFIGVRHLEWVFVDVNNVAHGGVGRGKWAFSASPSNDKNLGHIYHRSTTITPLLSQC</sequence>
<reference evidence="8" key="1">
    <citation type="journal article" date="2019" name="J. Gen. Virol.">
        <title>Elucidating the genetic diversity of Phthorimaea operculella granulovirus (PhopGV).</title>
        <authorList>
            <person name="Larem A."/>
            <person name="Ben-Tiba S."/>
            <person name="Wennmann J.T."/>
            <person name="Gueli Alletti G."/>
            <person name="Jehle J.A."/>
        </authorList>
    </citation>
    <scope>NUCLEOTIDE SEQUENCE</scope>
    <source>
        <strain evidence="7">PhopGV-GR1.1</strain>
        <strain evidence="8">PhopGV-GR1.2</strain>
    </source>
</reference>
<dbReference type="InterPro" id="IPR021190">
    <property type="entry name" value="Pept_M10A"/>
</dbReference>
<protein>
    <submittedName>
        <fullName evidence="8">Metalloproteinase MP-NASE</fullName>
    </submittedName>
</protein>
<dbReference type="SUPFAM" id="SSF55486">
    <property type="entry name" value="Metalloproteases ('zincins'), catalytic domain"/>
    <property type="match status" value="1"/>
</dbReference>
<evidence type="ECO:0000313" key="7">
    <source>
        <dbReference type="EMBL" id="QBH66136.1"/>
    </source>
</evidence>
<dbReference type="PANTHER" id="PTHR10201">
    <property type="entry name" value="MATRIX METALLOPROTEINASE"/>
    <property type="match status" value="1"/>
</dbReference>
<gene>
    <name evidence="8" type="primary">mp-nase</name>
    <name evidence="8" type="ORF">PhopGVgp041</name>
</gene>
<accession>A0A481SCJ1</accession>
<dbReference type="PRINTS" id="PR00138">
    <property type="entry name" value="MATRIXIN"/>
</dbReference>
<evidence type="ECO:0000256" key="2">
    <source>
        <dbReference type="ARBA" id="ARBA00022723"/>
    </source>
</evidence>
<proteinExistence type="predicted"/>
<evidence type="ECO:0000256" key="3">
    <source>
        <dbReference type="ARBA" id="ARBA00022801"/>
    </source>
</evidence>
<keyword evidence="2" id="KW-0479">Metal-binding</keyword>
<dbReference type="GO" id="GO:0006508">
    <property type="term" value="P:proteolysis"/>
    <property type="evidence" value="ECO:0007669"/>
    <property type="project" value="UniProtKB-KW"/>
</dbReference>
<dbReference type="SMART" id="SM00235">
    <property type="entry name" value="ZnMc"/>
    <property type="match status" value="1"/>
</dbReference>
<keyword evidence="3" id="KW-0378">Hydrolase</keyword>
<evidence type="ECO:0000313" key="8">
    <source>
        <dbReference type="EMBL" id="QBH66266.1"/>
    </source>
</evidence>
<evidence type="ECO:0000256" key="5">
    <source>
        <dbReference type="ARBA" id="ARBA00023049"/>
    </source>
</evidence>
<dbReference type="EMBL" id="MK033568">
    <property type="protein sequence ID" value="QBH66266.1"/>
    <property type="molecule type" value="Genomic_DNA"/>
</dbReference>
<keyword evidence="4" id="KW-0862">Zinc</keyword>
<organism evidence="8">
    <name type="scientific">Phthorimaea operculella granulovirus</name>
    <dbReference type="NCBI Taxonomy" id="192584"/>
    <lineage>
        <taxon>Viruses</taxon>
        <taxon>Viruses incertae sedis</taxon>
        <taxon>Naldaviricetes</taxon>
        <taxon>Lefavirales</taxon>
        <taxon>Baculoviridae</taxon>
        <taxon>Betabaculovirus</taxon>
        <taxon>Betabaculovirus phoperculellae</taxon>
    </lineage>
</organism>
<dbReference type="CDD" id="cd04278">
    <property type="entry name" value="ZnMc_MMP"/>
    <property type="match status" value="1"/>
</dbReference>
<dbReference type="EMBL" id="MK033567">
    <property type="protein sequence ID" value="QBH66136.1"/>
    <property type="molecule type" value="Genomic_DNA"/>
</dbReference>